<organism evidence="6 7">
    <name type="scientific">Paenibacillus radicis</name>
    <name type="common">ex Xue et al. 2023</name>
    <dbReference type="NCBI Taxonomy" id="2972489"/>
    <lineage>
        <taxon>Bacteria</taxon>
        <taxon>Bacillati</taxon>
        <taxon>Bacillota</taxon>
        <taxon>Bacilli</taxon>
        <taxon>Bacillales</taxon>
        <taxon>Paenibacillaceae</taxon>
        <taxon>Paenibacillus</taxon>
    </lineage>
</organism>
<comment type="similarity">
    <text evidence="1 4">Belongs to the glycosyl hydrolase 43 family.</text>
</comment>
<dbReference type="InterPro" id="IPR041542">
    <property type="entry name" value="GH43_C2"/>
</dbReference>
<dbReference type="InterPro" id="IPR023296">
    <property type="entry name" value="Glyco_hydro_beta-prop_sf"/>
</dbReference>
<evidence type="ECO:0000256" key="1">
    <source>
        <dbReference type="ARBA" id="ARBA00009865"/>
    </source>
</evidence>
<keyword evidence="3 4" id="KW-0326">Glycosidase</keyword>
<dbReference type="InterPro" id="IPR013320">
    <property type="entry name" value="ConA-like_dom_sf"/>
</dbReference>
<dbReference type="SUPFAM" id="SSF75005">
    <property type="entry name" value="Arabinanase/levansucrase/invertase"/>
    <property type="match status" value="1"/>
</dbReference>
<evidence type="ECO:0000256" key="3">
    <source>
        <dbReference type="ARBA" id="ARBA00023295"/>
    </source>
</evidence>
<evidence type="ECO:0000313" key="6">
    <source>
        <dbReference type="EMBL" id="MCR8631018.1"/>
    </source>
</evidence>
<dbReference type="PANTHER" id="PTHR42812:SF12">
    <property type="entry name" value="BETA-XYLOSIDASE-RELATED"/>
    <property type="match status" value="1"/>
</dbReference>
<dbReference type="Gene3D" id="2.115.10.20">
    <property type="entry name" value="Glycosyl hydrolase domain, family 43"/>
    <property type="match status" value="1"/>
</dbReference>
<evidence type="ECO:0000313" key="7">
    <source>
        <dbReference type="Proteomes" id="UP001300012"/>
    </source>
</evidence>
<accession>A0ABT1YFL5</accession>
<evidence type="ECO:0000256" key="4">
    <source>
        <dbReference type="RuleBase" id="RU361187"/>
    </source>
</evidence>
<protein>
    <submittedName>
        <fullName evidence="6">Glycoside hydrolase 43 family protein</fullName>
    </submittedName>
</protein>
<dbReference type="SUPFAM" id="SSF49899">
    <property type="entry name" value="Concanavalin A-like lectins/glucanases"/>
    <property type="match status" value="1"/>
</dbReference>
<feature type="domain" description="Beta-xylosidase C-terminal Concanavalin A-like" evidence="5">
    <location>
        <begin position="328"/>
        <end position="529"/>
    </location>
</feature>
<dbReference type="Pfam" id="PF17851">
    <property type="entry name" value="GH43_C2"/>
    <property type="match status" value="1"/>
</dbReference>
<dbReference type="Pfam" id="PF04616">
    <property type="entry name" value="Glyco_hydro_43"/>
    <property type="match status" value="1"/>
</dbReference>
<dbReference type="PANTHER" id="PTHR42812">
    <property type="entry name" value="BETA-XYLOSIDASE"/>
    <property type="match status" value="1"/>
</dbReference>
<evidence type="ECO:0000259" key="5">
    <source>
        <dbReference type="Pfam" id="PF17851"/>
    </source>
</evidence>
<reference evidence="6 7" key="1">
    <citation type="submission" date="2022-08" db="EMBL/GenBank/DDBJ databases">
        <title>Paenibacillus endoradicis sp. nov., Paenibacillus radicibacter sp. nov and Paenibacillus pararadicis sp. nov., three cold-adapted plant growth-promoting bacteria isolated from root of Larix gmelinii in Great Khingan.</title>
        <authorList>
            <person name="Xue H."/>
        </authorList>
    </citation>
    <scope>NUCLEOTIDE SEQUENCE [LARGE SCALE GENOMIC DNA]</scope>
    <source>
        <strain evidence="6 7">N5-1-1-5</strain>
    </source>
</reference>
<dbReference type="GO" id="GO:0016787">
    <property type="term" value="F:hydrolase activity"/>
    <property type="evidence" value="ECO:0007669"/>
    <property type="project" value="UniProtKB-KW"/>
</dbReference>
<sequence>MSKAEFTAAQGGSVWTPDLGDGTFQNPIVHADYSDPDVIRVGADFYMTASSFSHVPGLPILHSKDLVNWTIISYAIDRLVLPGYELPQHGKGVWAPSLRYHDGKFWIYFGAPDEGIYMTTAVDPRGPWTPLHRVKEVKGWIDTCPLWDEDGQAYLVHAFAHSRSGIKHKLQVCKMSQDGKTLLDDGVIVFDGTVSHPTLEGPKIYKRNGYYYLFAPAGGVPTGWQLILRSRSIYGPYEEKIVLHQGDSIINGPHQGGWVELESGESWFIHFQDKEAYGRIAHLQPVQWVDDWPLMGVDTNGDGIGEPVLRATKPDVGGSWPVAVPATTDHFDSDRLGLQWQWQANPQDNWYSLKEKPGYLRLHASALPDGVDTLYGAPQLLMQKFPAEVFTVTAKAELHAVHSAEQAGLIVFGYTYGSLSLQQSDEGMRVVMLLGEAVNDSVNEQVEASVLLNIASGPIYLRVAVTENANCQFSYSTDGEEFQSIGSSFKAREGRWVGAKVGLYALGGLGSKEAEAASVGYADFDWIVFE</sequence>
<dbReference type="Proteomes" id="UP001300012">
    <property type="component" value="Unassembled WGS sequence"/>
</dbReference>
<dbReference type="CDD" id="cd09001">
    <property type="entry name" value="GH43_FsAxh1-like"/>
    <property type="match status" value="1"/>
</dbReference>
<dbReference type="EMBL" id="JANQBD010000004">
    <property type="protein sequence ID" value="MCR8631018.1"/>
    <property type="molecule type" value="Genomic_DNA"/>
</dbReference>
<gene>
    <name evidence="6" type="ORF">NV381_07365</name>
</gene>
<dbReference type="Gene3D" id="2.60.120.200">
    <property type="match status" value="1"/>
</dbReference>
<dbReference type="InterPro" id="IPR051795">
    <property type="entry name" value="Glycosyl_Hydrlase_43"/>
</dbReference>
<evidence type="ECO:0000256" key="2">
    <source>
        <dbReference type="ARBA" id="ARBA00022801"/>
    </source>
</evidence>
<keyword evidence="2 4" id="KW-0378">Hydrolase</keyword>
<dbReference type="RefSeq" id="WP_258212620.1">
    <property type="nucleotide sequence ID" value="NZ_JANQBD010000004.1"/>
</dbReference>
<keyword evidence="7" id="KW-1185">Reference proteome</keyword>
<comment type="caution">
    <text evidence="6">The sequence shown here is derived from an EMBL/GenBank/DDBJ whole genome shotgun (WGS) entry which is preliminary data.</text>
</comment>
<dbReference type="InterPro" id="IPR006710">
    <property type="entry name" value="Glyco_hydro_43"/>
</dbReference>
<proteinExistence type="inferred from homology"/>
<name>A0ABT1YFL5_9BACL</name>